<keyword evidence="3" id="KW-1185">Reference proteome</keyword>
<accession>A0A8H6HP94</accession>
<protein>
    <submittedName>
        <fullName evidence="2">Uncharacterized protein</fullName>
    </submittedName>
</protein>
<keyword evidence="1" id="KW-1133">Transmembrane helix</keyword>
<keyword evidence="1" id="KW-0812">Transmembrane</keyword>
<evidence type="ECO:0000313" key="2">
    <source>
        <dbReference type="EMBL" id="KAF6750254.1"/>
    </source>
</evidence>
<feature type="transmembrane region" description="Helical" evidence="1">
    <location>
        <begin position="481"/>
        <end position="502"/>
    </location>
</feature>
<proteinExistence type="predicted"/>
<reference evidence="2 3" key="1">
    <citation type="submission" date="2020-07" db="EMBL/GenBank/DDBJ databases">
        <title>Comparative genomics of pyrophilous fungi reveals a link between fire events and developmental genes.</title>
        <authorList>
            <consortium name="DOE Joint Genome Institute"/>
            <person name="Steindorff A.S."/>
            <person name="Carver A."/>
            <person name="Calhoun S."/>
            <person name="Stillman K."/>
            <person name="Liu H."/>
            <person name="Lipzen A."/>
            <person name="Pangilinan J."/>
            <person name="Labutti K."/>
            <person name="Bruns T.D."/>
            <person name="Grigoriev I.V."/>
        </authorList>
    </citation>
    <scope>NUCLEOTIDE SEQUENCE [LARGE SCALE GENOMIC DNA]</scope>
    <source>
        <strain evidence="2 3">CBS 144469</strain>
    </source>
</reference>
<sequence length="531" mass="57917">MLQILEKLWKLLVNLVGGVVDGLSRFWARLVKTIRGVMNALGKSREKLVQKGRAIRSAIGNFWGYWGQRTQLFSYLLLGTVFAVGHHLMCRHFDGKRVHGTGAAFGGEEVDQTLVSAGSNALALLVKYSFAAAIGVTYAQCFWRAVKPFSNRVGVQAESAVASRWSKNELEVINAPVAAAQGNPFLPSSFKTWLSSPSLASMSLVMLLLFLIPTFAPGSIRVVTPDFSIPVPCNIPTPNVTLVGVDNLDLTAIFNNVAFSGSYLPIQSPCGVCAYNVTFLGPSLKCSPDPNYDFAPLQLHDGQLPLYVGRFNRNPFLIITAAIQDGDPAAPNPPRAIRCDAYSTLYRAQVWHNATARVDILDATDVEPLSTVSLSVNQVGLASEIGSQFFGEVFYSIDFKRTLSTVPVVTRLLHRSQDINTKGTTFNWANMEEALPSLMQNMSISLLSGQYPPWNGSYLDAIPGTCMSASPVYEYQGWRLLMIYGIGWAVAVGSLALGFVLISKNGEERTMDFSKLVSGLGPRTIQEETEP</sequence>
<gene>
    <name evidence="2" type="ORF">DFP72DRAFT_1173075</name>
</gene>
<comment type="caution">
    <text evidence="2">The sequence shown here is derived from an EMBL/GenBank/DDBJ whole genome shotgun (WGS) entry which is preliminary data.</text>
</comment>
<organism evidence="2 3">
    <name type="scientific">Ephemerocybe angulata</name>
    <dbReference type="NCBI Taxonomy" id="980116"/>
    <lineage>
        <taxon>Eukaryota</taxon>
        <taxon>Fungi</taxon>
        <taxon>Dikarya</taxon>
        <taxon>Basidiomycota</taxon>
        <taxon>Agaricomycotina</taxon>
        <taxon>Agaricomycetes</taxon>
        <taxon>Agaricomycetidae</taxon>
        <taxon>Agaricales</taxon>
        <taxon>Agaricineae</taxon>
        <taxon>Psathyrellaceae</taxon>
        <taxon>Ephemerocybe</taxon>
    </lineage>
</organism>
<keyword evidence="1" id="KW-0472">Membrane</keyword>
<evidence type="ECO:0000256" key="1">
    <source>
        <dbReference type="SAM" id="Phobius"/>
    </source>
</evidence>
<dbReference type="Proteomes" id="UP000521943">
    <property type="component" value="Unassembled WGS sequence"/>
</dbReference>
<evidence type="ECO:0000313" key="3">
    <source>
        <dbReference type="Proteomes" id="UP000521943"/>
    </source>
</evidence>
<name>A0A8H6HP94_9AGAR</name>
<dbReference type="EMBL" id="JACGCI010000058">
    <property type="protein sequence ID" value="KAF6750254.1"/>
    <property type="molecule type" value="Genomic_DNA"/>
</dbReference>
<dbReference type="OrthoDB" id="3198553at2759"/>
<dbReference type="AlphaFoldDB" id="A0A8H6HP94"/>